<dbReference type="GeneID" id="98665683"/>
<evidence type="ECO:0000256" key="1">
    <source>
        <dbReference type="ARBA" id="ARBA00022741"/>
    </source>
</evidence>
<dbReference type="Proteomes" id="UP000183299">
    <property type="component" value="Unassembled WGS sequence"/>
</dbReference>
<organism evidence="8 9">
    <name type="scientific">Celeribacter halophilus</name>
    <dbReference type="NCBI Taxonomy" id="576117"/>
    <lineage>
        <taxon>Bacteria</taxon>
        <taxon>Pseudomonadati</taxon>
        <taxon>Pseudomonadota</taxon>
        <taxon>Alphaproteobacteria</taxon>
        <taxon>Rhodobacterales</taxon>
        <taxon>Roseobacteraceae</taxon>
        <taxon>Celeribacter</taxon>
    </lineage>
</organism>
<dbReference type="AlphaFoldDB" id="A0A1I3TVJ8"/>
<proteinExistence type="inferred from homology"/>
<comment type="similarity">
    <text evidence="4">Belongs to the SIMIBI class G3E GTPase family. ZNG1 subfamily.</text>
</comment>
<dbReference type="OrthoDB" id="9808822at2"/>
<sequence length="401" mass="44302">MPERLPVTVLSGFLGSGKTTLLNRLLNNRAGLRVAVIVNDMSEVNIDADLVRQGGAELSRTEETLVEMSNGCICCTLRDDLLTEVRRLADAGKYDYLLIESTGIAEPMPVAATFAFRDENGESLDDIARLDTMVTVVDTVNMLNDYSSHDFLGDRGEVAGEGDTRRIVDLLVDQIEFADIIILNKITDAGPDKLLAARKIVAALNPDAKVIETDYSEVATKEVLGTGLFDFDHAHEHPLWAKELYGFADHTPETDEYDVTSFVYRARRPFDPTTIETVLNGDLPGVIRAKGHFWLATRPDWAAEFSMAGALSTIKPLGRWWAAVPEKYWPDHPEGRLQIAEVWTDGFGDRRQEIVFIGSGMDEALIRAKLDSALIGPEDRVDLELAQILNDPFPKWGAAAA</sequence>
<evidence type="ECO:0000256" key="3">
    <source>
        <dbReference type="ARBA" id="ARBA00023186"/>
    </source>
</evidence>
<reference evidence="8 9" key="1">
    <citation type="submission" date="2016-10" db="EMBL/GenBank/DDBJ databases">
        <authorList>
            <person name="de Groot N.N."/>
        </authorList>
    </citation>
    <scope>NUCLEOTIDE SEQUENCE [LARGE SCALE GENOMIC DNA]</scope>
    <source>
        <strain evidence="8 9">CGMCC 1.8891</strain>
    </source>
</reference>
<dbReference type="SUPFAM" id="SSF52540">
    <property type="entry name" value="P-loop containing nucleoside triphosphate hydrolases"/>
    <property type="match status" value="1"/>
</dbReference>
<evidence type="ECO:0000256" key="6">
    <source>
        <dbReference type="ARBA" id="ARBA00049117"/>
    </source>
</evidence>
<evidence type="ECO:0000256" key="2">
    <source>
        <dbReference type="ARBA" id="ARBA00022801"/>
    </source>
</evidence>
<dbReference type="InterPro" id="IPR051927">
    <property type="entry name" value="Zn_Chap_cDPG_Synth"/>
</dbReference>
<dbReference type="RefSeq" id="WP_066601187.1">
    <property type="nucleotide sequence ID" value="NZ_FORY01000009.1"/>
</dbReference>
<keyword evidence="2" id="KW-0378">Hydrolase</keyword>
<dbReference type="GO" id="GO:0016787">
    <property type="term" value="F:hydrolase activity"/>
    <property type="evidence" value="ECO:0007669"/>
    <property type="project" value="UniProtKB-KW"/>
</dbReference>
<dbReference type="CDD" id="cd03112">
    <property type="entry name" value="CobW-like"/>
    <property type="match status" value="1"/>
</dbReference>
<dbReference type="Pfam" id="PF02492">
    <property type="entry name" value="cobW"/>
    <property type="match status" value="1"/>
</dbReference>
<protein>
    <submittedName>
        <fullName evidence="8">GTPase, G3E family</fullName>
    </submittedName>
</protein>
<dbReference type="Gene3D" id="3.40.50.300">
    <property type="entry name" value="P-loop containing nucleotide triphosphate hydrolases"/>
    <property type="match status" value="1"/>
</dbReference>
<comment type="function">
    <text evidence="5">Zinc chaperone that directly transfers zinc cofactor to target proteins, thereby activating them. Zinc is transferred from the CXCC motif in the GTPase domain to the zinc binding site in target proteins in a process requiring GTP hydrolysis.</text>
</comment>
<keyword evidence="9" id="KW-1185">Reference proteome</keyword>
<comment type="catalytic activity">
    <reaction evidence="6">
        <text>GTP + H2O = GDP + phosphate + H(+)</text>
        <dbReference type="Rhea" id="RHEA:19669"/>
        <dbReference type="ChEBI" id="CHEBI:15377"/>
        <dbReference type="ChEBI" id="CHEBI:15378"/>
        <dbReference type="ChEBI" id="CHEBI:37565"/>
        <dbReference type="ChEBI" id="CHEBI:43474"/>
        <dbReference type="ChEBI" id="CHEBI:58189"/>
    </reaction>
    <physiologicalReaction direction="left-to-right" evidence="6">
        <dbReference type="Rhea" id="RHEA:19670"/>
    </physiologicalReaction>
</comment>
<dbReference type="PANTHER" id="PTHR43603:SF1">
    <property type="entry name" value="ZINC-REGULATED GTPASE METALLOPROTEIN ACTIVATOR 1"/>
    <property type="match status" value="1"/>
</dbReference>
<evidence type="ECO:0000256" key="5">
    <source>
        <dbReference type="ARBA" id="ARBA00045658"/>
    </source>
</evidence>
<dbReference type="EMBL" id="FORY01000009">
    <property type="protein sequence ID" value="SFJ75284.1"/>
    <property type="molecule type" value="Genomic_DNA"/>
</dbReference>
<dbReference type="InterPro" id="IPR036627">
    <property type="entry name" value="CobW-likC_sf"/>
</dbReference>
<evidence type="ECO:0000313" key="9">
    <source>
        <dbReference type="Proteomes" id="UP000183299"/>
    </source>
</evidence>
<evidence type="ECO:0000313" key="8">
    <source>
        <dbReference type="EMBL" id="SFJ75284.1"/>
    </source>
</evidence>
<dbReference type="GO" id="GO:0000166">
    <property type="term" value="F:nucleotide binding"/>
    <property type="evidence" value="ECO:0007669"/>
    <property type="project" value="UniProtKB-KW"/>
</dbReference>
<dbReference type="InterPro" id="IPR027417">
    <property type="entry name" value="P-loop_NTPase"/>
</dbReference>
<gene>
    <name evidence="8" type="ORF">SAMN04488138_109136</name>
</gene>
<dbReference type="InterPro" id="IPR003495">
    <property type="entry name" value="CobW/HypB/UreG_nucleotide-bd"/>
</dbReference>
<dbReference type="Pfam" id="PF07683">
    <property type="entry name" value="CobW_C"/>
    <property type="match status" value="1"/>
</dbReference>
<dbReference type="STRING" id="576117.SAMN04488138_109136"/>
<accession>A0A1I3TVJ8</accession>
<keyword evidence="3" id="KW-0143">Chaperone</keyword>
<dbReference type="InterPro" id="IPR011629">
    <property type="entry name" value="CobW-like_C"/>
</dbReference>
<dbReference type="SMART" id="SM00833">
    <property type="entry name" value="CobW_C"/>
    <property type="match status" value="1"/>
</dbReference>
<evidence type="ECO:0000256" key="4">
    <source>
        <dbReference type="ARBA" id="ARBA00034320"/>
    </source>
</evidence>
<keyword evidence="1" id="KW-0547">Nucleotide-binding</keyword>
<dbReference type="PANTHER" id="PTHR43603">
    <property type="entry name" value="COBW DOMAIN-CONTAINING PROTEIN DDB_G0274527"/>
    <property type="match status" value="1"/>
</dbReference>
<feature type="domain" description="CobW C-terminal" evidence="7">
    <location>
        <begin position="259"/>
        <end position="374"/>
    </location>
</feature>
<evidence type="ECO:0000259" key="7">
    <source>
        <dbReference type="SMART" id="SM00833"/>
    </source>
</evidence>
<name>A0A1I3TVJ8_9RHOB</name>
<dbReference type="Gene3D" id="3.30.1220.10">
    <property type="entry name" value="CobW-like, C-terminal domain"/>
    <property type="match status" value="1"/>
</dbReference>